<dbReference type="PRINTS" id="PR00344">
    <property type="entry name" value="BCTRLSENSOR"/>
</dbReference>
<dbReference type="InterPro" id="IPR005467">
    <property type="entry name" value="His_kinase_dom"/>
</dbReference>
<feature type="coiled-coil region" evidence="6">
    <location>
        <begin position="27"/>
        <end position="54"/>
    </location>
</feature>
<evidence type="ECO:0000313" key="8">
    <source>
        <dbReference type="EMBL" id="ELR69240.1"/>
    </source>
</evidence>
<dbReference type="InterPro" id="IPR036097">
    <property type="entry name" value="HisK_dim/P_sf"/>
</dbReference>
<dbReference type="EC" id="2.7.13.3" evidence="2"/>
<dbReference type="EMBL" id="AMZN01000081">
    <property type="protein sequence ID" value="ELR69240.1"/>
    <property type="molecule type" value="Genomic_DNA"/>
</dbReference>
<evidence type="ECO:0000256" key="1">
    <source>
        <dbReference type="ARBA" id="ARBA00000085"/>
    </source>
</evidence>
<name>L8JKE1_9BACT</name>
<dbReference type="PANTHER" id="PTHR43047">
    <property type="entry name" value="TWO-COMPONENT HISTIDINE PROTEIN KINASE"/>
    <property type="match status" value="1"/>
</dbReference>
<dbReference type="SMART" id="SM00388">
    <property type="entry name" value="HisKA"/>
    <property type="match status" value="1"/>
</dbReference>
<dbReference type="InterPro" id="IPR036890">
    <property type="entry name" value="HATPase_C_sf"/>
</dbReference>
<dbReference type="InterPro" id="IPR003661">
    <property type="entry name" value="HisK_dim/P_dom"/>
</dbReference>
<dbReference type="CDD" id="cd00082">
    <property type="entry name" value="HisKA"/>
    <property type="match status" value="1"/>
</dbReference>
<dbReference type="PANTHER" id="PTHR43047:SF72">
    <property type="entry name" value="OSMOSENSING HISTIDINE PROTEIN KINASE SLN1"/>
    <property type="match status" value="1"/>
</dbReference>
<dbReference type="FunFam" id="3.30.565.10:FF:000006">
    <property type="entry name" value="Sensor histidine kinase WalK"/>
    <property type="match status" value="1"/>
</dbReference>
<keyword evidence="6" id="KW-0175">Coiled coil</keyword>
<evidence type="ECO:0000256" key="6">
    <source>
        <dbReference type="SAM" id="Coils"/>
    </source>
</evidence>
<keyword evidence="5 8" id="KW-0418">Kinase</keyword>
<dbReference type="Gene3D" id="3.30.565.10">
    <property type="entry name" value="Histidine kinase-like ATPase, C-terminal domain"/>
    <property type="match status" value="1"/>
</dbReference>
<dbReference type="GO" id="GO:0000155">
    <property type="term" value="F:phosphorelay sensor kinase activity"/>
    <property type="evidence" value="ECO:0007669"/>
    <property type="project" value="InterPro"/>
</dbReference>
<protein>
    <recommendedName>
        <fullName evidence="2">histidine kinase</fullName>
        <ecNumber evidence="2">2.7.13.3</ecNumber>
    </recommendedName>
</protein>
<keyword evidence="4" id="KW-0808">Transferase</keyword>
<evidence type="ECO:0000256" key="5">
    <source>
        <dbReference type="ARBA" id="ARBA00022777"/>
    </source>
</evidence>
<dbReference type="InterPro" id="IPR004358">
    <property type="entry name" value="Sig_transdc_His_kin-like_C"/>
</dbReference>
<dbReference type="AlphaFoldDB" id="L8JKE1"/>
<proteinExistence type="predicted"/>
<dbReference type="SUPFAM" id="SSF55874">
    <property type="entry name" value="ATPase domain of HSP90 chaperone/DNA topoisomerase II/histidine kinase"/>
    <property type="match status" value="1"/>
</dbReference>
<feature type="domain" description="Histidine kinase" evidence="7">
    <location>
        <begin position="191"/>
        <end position="408"/>
    </location>
</feature>
<dbReference type="GO" id="GO:0009927">
    <property type="term" value="F:histidine phosphotransfer kinase activity"/>
    <property type="evidence" value="ECO:0007669"/>
    <property type="project" value="TreeGrafter"/>
</dbReference>
<comment type="catalytic activity">
    <reaction evidence="1">
        <text>ATP + protein L-histidine = ADP + protein N-phospho-L-histidine.</text>
        <dbReference type="EC" id="2.7.13.3"/>
    </reaction>
</comment>
<accession>L8JKE1</accession>
<keyword evidence="3" id="KW-0597">Phosphoprotein</keyword>
<comment type="caution">
    <text evidence="8">The sequence shown here is derived from an EMBL/GenBank/DDBJ whole genome shotgun (WGS) entry which is preliminary data.</text>
</comment>
<dbReference type="InterPro" id="IPR003594">
    <property type="entry name" value="HATPase_dom"/>
</dbReference>
<gene>
    <name evidence="8" type="ORF">C900_05311</name>
</gene>
<feature type="coiled-coil region" evidence="6">
    <location>
        <begin position="84"/>
        <end position="184"/>
    </location>
</feature>
<dbReference type="Proteomes" id="UP000011135">
    <property type="component" value="Unassembled WGS sequence"/>
</dbReference>
<evidence type="ECO:0000313" key="9">
    <source>
        <dbReference type="Proteomes" id="UP000011135"/>
    </source>
</evidence>
<evidence type="ECO:0000256" key="2">
    <source>
        <dbReference type="ARBA" id="ARBA00012438"/>
    </source>
</evidence>
<sequence>MELVEELEATFDNHDPETIASILQHYRKKLSIDIERLEKESELLDSQFGRAVEQETLNLRREIEHLKKTNETVISDNYLLEYKKKDLMLLADNLEDAYEEIYQKNEELREQKKQISEQAEKLSAAHQEILKKNEELEQQKEAMLDQTDYLHEANETISKMHAEVQKQKDEILKKNEELINLNNEKNTLIEIVAHDLKSPLNQIKGMISIIKLTTTEGNDEMMKYLDTIEGSANRLNEMIGKILDIEAIESQQLNLRLENIDLSAIARDTAERFEVVAREKNIKLTTDIDDNITAYLDCDYTYQVYENLISNAVKFSPCDKKIIIRQKVVDDKALFEITDQGPGISEEDMKKLFGKFQKLSARPTGNESSTGLGLSIVKKYVEAMSGKIWCKSIEGEGATFFVEFDLAM</sequence>
<keyword evidence="9" id="KW-1185">Reference proteome</keyword>
<dbReference type="STRING" id="1237149.C900_05311"/>
<dbReference type="eggNOG" id="COG2205">
    <property type="taxonomic scope" value="Bacteria"/>
</dbReference>
<evidence type="ECO:0000256" key="3">
    <source>
        <dbReference type="ARBA" id="ARBA00022553"/>
    </source>
</evidence>
<dbReference type="Gene3D" id="1.10.287.130">
    <property type="match status" value="1"/>
</dbReference>
<evidence type="ECO:0000256" key="4">
    <source>
        <dbReference type="ARBA" id="ARBA00022679"/>
    </source>
</evidence>
<dbReference type="Pfam" id="PF02518">
    <property type="entry name" value="HATPase_c"/>
    <property type="match status" value="1"/>
</dbReference>
<dbReference type="SUPFAM" id="SSF47384">
    <property type="entry name" value="Homodimeric domain of signal transducing histidine kinase"/>
    <property type="match status" value="1"/>
</dbReference>
<evidence type="ECO:0000259" key="7">
    <source>
        <dbReference type="PROSITE" id="PS50109"/>
    </source>
</evidence>
<dbReference type="GO" id="GO:0005886">
    <property type="term" value="C:plasma membrane"/>
    <property type="evidence" value="ECO:0007669"/>
    <property type="project" value="TreeGrafter"/>
</dbReference>
<organism evidence="8 9">
    <name type="scientific">Fulvivirga imtechensis AK7</name>
    <dbReference type="NCBI Taxonomy" id="1237149"/>
    <lineage>
        <taxon>Bacteria</taxon>
        <taxon>Pseudomonadati</taxon>
        <taxon>Bacteroidota</taxon>
        <taxon>Cytophagia</taxon>
        <taxon>Cytophagales</taxon>
        <taxon>Fulvivirgaceae</taxon>
        <taxon>Fulvivirga</taxon>
    </lineage>
</organism>
<dbReference type="SMART" id="SM00387">
    <property type="entry name" value="HATPase_c"/>
    <property type="match status" value="1"/>
</dbReference>
<dbReference type="Pfam" id="PF00512">
    <property type="entry name" value="HisKA"/>
    <property type="match status" value="1"/>
</dbReference>
<dbReference type="PROSITE" id="PS50109">
    <property type="entry name" value="HIS_KIN"/>
    <property type="match status" value="1"/>
</dbReference>
<reference evidence="8 9" key="1">
    <citation type="submission" date="2012-12" db="EMBL/GenBank/DDBJ databases">
        <title>Genome assembly of Fulvivirga imtechensis AK7.</title>
        <authorList>
            <person name="Nupur N."/>
            <person name="Khatri I."/>
            <person name="Kumar R."/>
            <person name="Subramanian S."/>
            <person name="Pinnaka A."/>
        </authorList>
    </citation>
    <scope>NUCLEOTIDE SEQUENCE [LARGE SCALE GENOMIC DNA]</scope>
    <source>
        <strain evidence="8 9">AK7</strain>
    </source>
</reference>
<dbReference type="CDD" id="cd00075">
    <property type="entry name" value="HATPase"/>
    <property type="match status" value="1"/>
</dbReference>